<keyword evidence="2" id="KW-1185">Reference proteome</keyword>
<organism evidence="1 2">
    <name type="scientific">Manihot esculenta</name>
    <name type="common">Cassava</name>
    <name type="synonym">Jatropha manihot</name>
    <dbReference type="NCBI Taxonomy" id="3983"/>
    <lineage>
        <taxon>Eukaryota</taxon>
        <taxon>Viridiplantae</taxon>
        <taxon>Streptophyta</taxon>
        <taxon>Embryophyta</taxon>
        <taxon>Tracheophyta</taxon>
        <taxon>Spermatophyta</taxon>
        <taxon>Magnoliopsida</taxon>
        <taxon>eudicotyledons</taxon>
        <taxon>Gunneridae</taxon>
        <taxon>Pentapetalae</taxon>
        <taxon>rosids</taxon>
        <taxon>fabids</taxon>
        <taxon>Malpighiales</taxon>
        <taxon>Euphorbiaceae</taxon>
        <taxon>Crotonoideae</taxon>
        <taxon>Manihoteae</taxon>
        <taxon>Manihot</taxon>
    </lineage>
</organism>
<evidence type="ECO:0000313" key="2">
    <source>
        <dbReference type="Proteomes" id="UP000091857"/>
    </source>
</evidence>
<accession>A0ACB7HWM1</accession>
<name>A0ACB7HWM1_MANES</name>
<dbReference type="Proteomes" id="UP000091857">
    <property type="component" value="Chromosome 4"/>
</dbReference>
<sequence>MIKGDSINVNYKSLVDSTLKEDYDQIEMERIIYCAAASLYSPSPKLRPTMGQIVRTLEGKMPHKELWVVEGTQSASNDDYKAYELKTYKFSELAKATGHFTNGRLLGGGGFGSVYRGSLPRGKDVAIKKLNYEISGQEQEEFEKEVNAVGIVRHGNLVKLVGYCNEDSDRLLVLEFVTNKSLRYHLNDELRRSNLKWSERMKIAKGSAKGLAYLHEGCNSKIIHRDIKAENILLDENCKPKIADFGLAKFFPITNSVTHISSHWKGTYVYADPENYNTQQGESIQQLSDKSDVYSFGVVLLELISGRKINDEHKVDIVKWAKPLMIKGDSVEINYSSLVDSTLKGHYDEKEIEIMICCAAASVYRPAKLRPRMKQIVEALEGNMSPSELWAVEDVESGSRKPNELELERPSLLKKFDFGFLAKAADSFSGKHLLRQHGLCPVYEGVLPGIDQSKVAIKRLMYEFSQQNKQEFEKEIMAISNVNHRNIVNLIGYCSDEEDNRLLVFEFVANNSLKFHLHENGGSTIDWTSRMEIAKGSARGLKYMHEDSGHRILHLYVKSDNILLCDKFIPKLAEFGSAKIFPDSVTHLSISKIMQNSGYMAPEYQSTSKLTDKLDIYSFGVILLELITRKQPVGHFSGHKNMVKWAKPLLSQSLLEGKDKFDFVDKKLQKYNTEQMDRMVACVLACVDDDPQRRPRMSQILDVLEGNKSLEETILFLNLNL</sequence>
<dbReference type="EMBL" id="CM004390">
    <property type="protein sequence ID" value="KAG8656375.1"/>
    <property type="molecule type" value="Genomic_DNA"/>
</dbReference>
<protein>
    <submittedName>
        <fullName evidence="1">Uncharacterized protein</fullName>
    </submittedName>
</protein>
<reference evidence="2" key="1">
    <citation type="journal article" date="2016" name="Nat. Biotechnol.">
        <title>Sequencing wild and cultivated cassava and related species reveals extensive interspecific hybridization and genetic diversity.</title>
        <authorList>
            <person name="Bredeson J.V."/>
            <person name="Lyons J.B."/>
            <person name="Prochnik S.E."/>
            <person name="Wu G.A."/>
            <person name="Ha C.M."/>
            <person name="Edsinger-Gonzales E."/>
            <person name="Grimwood J."/>
            <person name="Schmutz J."/>
            <person name="Rabbi I.Y."/>
            <person name="Egesi C."/>
            <person name="Nauluvula P."/>
            <person name="Lebot V."/>
            <person name="Ndunguru J."/>
            <person name="Mkamilo G."/>
            <person name="Bart R.S."/>
            <person name="Setter T.L."/>
            <person name="Gleadow R.M."/>
            <person name="Kulakow P."/>
            <person name="Ferguson M.E."/>
            <person name="Rounsley S."/>
            <person name="Rokhsar D.S."/>
        </authorList>
    </citation>
    <scope>NUCLEOTIDE SEQUENCE [LARGE SCALE GENOMIC DNA]</scope>
    <source>
        <strain evidence="2">cv. AM560-2</strain>
    </source>
</reference>
<gene>
    <name evidence="1" type="ORF">MANES_04G127100v8</name>
</gene>
<proteinExistence type="predicted"/>
<evidence type="ECO:0000313" key="1">
    <source>
        <dbReference type="EMBL" id="KAG8656375.1"/>
    </source>
</evidence>
<comment type="caution">
    <text evidence="1">The sequence shown here is derived from an EMBL/GenBank/DDBJ whole genome shotgun (WGS) entry which is preliminary data.</text>
</comment>